<organism evidence="1 2">
    <name type="scientific">Persephonella atlantica</name>
    <dbReference type="NCBI Taxonomy" id="2699429"/>
    <lineage>
        <taxon>Bacteria</taxon>
        <taxon>Pseudomonadati</taxon>
        <taxon>Aquificota</taxon>
        <taxon>Aquificia</taxon>
        <taxon>Aquificales</taxon>
        <taxon>Hydrogenothermaceae</taxon>
        <taxon>Persephonella</taxon>
    </lineage>
</organism>
<dbReference type="InterPro" id="IPR018775">
    <property type="entry name" value="RlaP"/>
</dbReference>
<evidence type="ECO:0000313" key="1">
    <source>
        <dbReference type="EMBL" id="MBK3333115.1"/>
    </source>
</evidence>
<proteinExistence type="predicted"/>
<evidence type="ECO:0000313" key="2">
    <source>
        <dbReference type="Proteomes" id="UP000772812"/>
    </source>
</evidence>
<name>A0ABS1GJN1_9AQUI</name>
<dbReference type="PANTHER" id="PTHR34817:SF2">
    <property type="entry name" value="NUCLEOTIDYLTRANSFERASE"/>
    <property type="match status" value="1"/>
</dbReference>
<comment type="caution">
    <text evidence="1">The sequence shown here is derived from an EMBL/GenBank/DDBJ whole genome shotgun (WGS) entry which is preliminary data.</text>
</comment>
<protein>
    <recommendedName>
        <fullName evidence="3">Nucleotidyltransferase domain-containing protein</fullName>
    </recommendedName>
</protein>
<dbReference type="Proteomes" id="UP000772812">
    <property type="component" value="Unassembled WGS sequence"/>
</dbReference>
<dbReference type="Pfam" id="PF12643">
    <property type="entry name" value="MazG-like"/>
    <property type="match status" value="1"/>
</dbReference>
<dbReference type="Gene3D" id="1.10.287.1080">
    <property type="entry name" value="MazG-like"/>
    <property type="match status" value="1"/>
</dbReference>
<reference evidence="1 2" key="1">
    <citation type="journal article" date="2021" name="Syst. Appl. Microbiol.">
        <title>Persephonella atlantica sp. nov.: How to adapt to physico-chemical gradients in high temperature hydrothermal habitats.</title>
        <authorList>
            <person name="Francois D.X."/>
            <person name="Godfroy A."/>
            <person name="Mathien C."/>
            <person name="Aube J."/>
            <person name="Cathalot C."/>
            <person name="Lesongeur F."/>
            <person name="L'Haridon S."/>
            <person name="Philippon X."/>
            <person name="Roussel E.G."/>
        </authorList>
    </citation>
    <scope>NUCLEOTIDE SEQUENCE [LARGE SCALE GENOMIC DNA]</scope>
    <source>
        <strain evidence="1 2">MO1340</strain>
    </source>
</reference>
<keyword evidence="2" id="KW-1185">Reference proteome</keyword>
<gene>
    <name evidence="1" type="ORF">GWK41_08535</name>
</gene>
<dbReference type="InterPro" id="IPR025984">
    <property type="entry name" value="DCTPP"/>
</dbReference>
<dbReference type="PANTHER" id="PTHR34817">
    <property type="entry name" value="NUCLEOTIDYLTRANSFERASE"/>
    <property type="match status" value="1"/>
</dbReference>
<accession>A0ABS1GJN1</accession>
<dbReference type="Pfam" id="PF10127">
    <property type="entry name" value="RlaP"/>
    <property type="match status" value="1"/>
</dbReference>
<dbReference type="CDD" id="cd11537">
    <property type="entry name" value="NTP-PPase_RS21-C6_like"/>
    <property type="match status" value="1"/>
</dbReference>
<sequence length="373" mass="44888">MSFIMDKILQKLKKIEEETDIKVLFACESGSRAWGFESPDSDYDVRFIYVNKLDFYLSIEKQRDTVEISEGLFDFVGWDLKKALYLLRKSNPSIIEWINSPIVYKKDEEFFSTIKHLSQISFNPKALMYHYLHMAKTNYRTYLQTEHIKIKKYFYVIRPILSLMWIEKRKSAPPIKFRELLEKEDIDEKTKVEIKKLLAVKHKKRELDLYPKVKTLNSFIEKNIKYYEKLLNNMDLKKALPPAEEYDSLLKKTIFKYDRNACYSLQKLKEELEEFVKEREWEKYHTLKNLAVSISIESAELLEHFQWWDKNPESISEKEKKEIAYEIADIFTYLLHLSRKLGIDILKTAEEKLEKTKEKYPVERFKGRYEKPE</sequence>
<evidence type="ECO:0008006" key="3">
    <source>
        <dbReference type="Google" id="ProtNLM"/>
    </source>
</evidence>
<dbReference type="EMBL" id="JAACYA010000002">
    <property type="protein sequence ID" value="MBK3333115.1"/>
    <property type="molecule type" value="Genomic_DNA"/>
</dbReference>
<dbReference type="SUPFAM" id="SSF101386">
    <property type="entry name" value="all-alpha NTP pyrophosphatases"/>
    <property type="match status" value="1"/>
</dbReference>